<dbReference type="STRING" id="7375.A0A0L0BVQ5"/>
<evidence type="ECO:0000313" key="14">
    <source>
        <dbReference type="EMBL" id="KNC24101.1"/>
    </source>
</evidence>
<dbReference type="PANTHER" id="PTHR45848">
    <property type="entry name" value="DUAL SPECIFICITY PROTEIN PHOSPHATASE 12 FAMILY MEMBER"/>
    <property type="match status" value="1"/>
</dbReference>
<comment type="catalytic activity">
    <reaction evidence="8">
        <text>O-phospho-L-seryl-[protein] + H2O = L-seryl-[protein] + phosphate</text>
        <dbReference type="Rhea" id="RHEA:20629"/>
        <dbReference type="Rhea" id="RHEA-COMP:9863"/>
        <dbReference type="Rhea" id="RHEA-COMP:11604"/>
        <dbReference type="ChEBI" id="CHEBI:15377"/>
        <dbReference type="ChEBI" id="CHEBI:29999"/>
        <dbReference type="ChEBI" id="CHEBI:43474"/>
        <dbReference type="ChEBI" id="CHEBI:83421"/>
        <dbReference type="EC" id="3.1.3.16"/>
    </reaction>
</comment>
<gene>
    <name evidence="14" type="ORF">FF38_06319</name>
</gene>
<evidence type="ECO:0000256" key="6">
    <source>
        <dbReference type="ARBA" id="ARBA00022912"/>
    </source>
</evidence>
<evidence type="ECO:0000259" key="13">
    <source>
        <dbReference type="PROSITE" id="PS50056"/>
    </source>
</evidence>
<comment type="catalytic activity">
    <reaction evidence="9">
        <text>O-phospho-L-threonyl-[protein] + H2O = L-threonyl-[protein] + phosphate</text>
        <dbReference type="Rhea" id="RHEA:47004"/>
        <dbReference type="Rhea" id="RHEA-COMP:11060"/>
        <dbReference type="Rhea" id="RHEA-COMP:11605"/>
        <dbReference type="ChEBI" id="CHEBI:15377"/>
        <dbReference type="ChEBI" id="CHEBI:30013"/>
        <dbReference type="ChEBI" id="CHEBI:43474"/>
        <dbReference type="ChEBI" id="CHEBI:61977"/>
        <dbReference type="EC" id="3.1.3.16"/>
    </reaction>
</comment>
<evidence type="ECO:0000256" key="7">
    <source>
        <dbReference type="ARBA" id="ARBA00023242"/>
    </source>
</evidence>
<evidence type="ECO:0000256" key="5">
    <source>
        <dbReference type="ARBA" id="ARBA00022801"/>
    </source>
</evidence>
<dbReference type="GO" id="GO:0004725">
    <property type="term" value="F:protein tyrosine phosphatase activity"/>
    <property type="evidence" value="ECO:0007669"/>
    <property type="project" value="UniProtKB-EC"/>
</dbReference>
<keyword evidence="6" id="KW-0904">Protein phosphatase</keyword>
<evidence type="ECO:0000256" key="10">
    <source>
        <dbReference type="ARBA" id="ARBA00051722"/>
    </source>
</evidence>
<comment type="caution">
    <text evidence="14">The sequence shown here is derived from an EMBL/GenBank/DDBJ whole genome shotgun (WGS) entry which is preliminary data.</text>
</comment>
<keyword evidence="4" id="KW-0963">Cytoplasm</keyword>
<evidence type="ECO:0000256" key="1">
    <source>
        <dbReference type="ARBA" id="ARBA00004123"/>
    </source>
</evidence>
<dbReference type="OrthoDB" id="2017893at2759"/>
<evidence type="ECO:0000259" key="12">
    <source>
        <dbReference type="PROSITE" id="PS50054"/>
    </source>
</evidence>
<dbReference type="GO" id="GO:0005634">
    <property type="term" value="C:nucleus"/>
    <property type="evidence" value="ECO:0007669"/>
    <property type="project" value="UniProtKB-SubCell"/>
</dbReference>
<dbReference type="InterPro" id="IPR029021">
    <property type="entry name" value="Prot-tyrosine_phosphatase-like"/>
</dbReference>
<dbReference type="CDD" id="cd14498">
    <property type="entry name" value="DSP"/>
    <property type="match status" value="1"/>
</dbReference>
<keyword evidence="7" id="KW-0539">Nucleus</keyword>
<dbReference type="Proteomes" id="UP000037069">
    <property type="component" value="Unassembled WGS sequence"/>
</dbReference>
<dbReference type="InterPro" id="IPR020422">
    <property type="entry name" value="TYR_PHOSPHATASE_DUAL_dom"/>
</dbReference>
<dbReference type="PANTHER" id="PTHR45848:SF4">
    <property type="entry name" value="DUAL SPECIFICITY PROTEIN PHOSPHATASE 12"/>
    <property type="match status" value="1"/>
</dbReference>
<dbReference type="Pfam" id="PF00782">
    <property type="entry name" value="DSPc"/>
    <property type="match status" value="1"/>
</dbReference>
<dbReference type="AlphaFoldDB" id="A0A0L0BVQ5"/>
<dbReference type="SMART" id="SM00195">
    <property type="entry name" value="DSPc"/>
    <property type="match status" value="1"/>
</dbReference>
<feature type="active site" description="Phosphocysteine intermediate" evidence="11">
    <location>
        <position position="129"/>
    </location>
</feature>
<dbReference type="InterPro" id="IPR000340">
    <property type="entry name" value="Dual-sp_phosphatase_cat-dom"/>
</dbReference>
<keyword evidence="5" id="KW-0378">Hydrolase</keyword>
<keyword evidence="15" id="KW-1185">Reference proteome</keyword>
<protein>
    <submittedName>
        <fullName evidence="14">Uncharacterized protein</fullName>
    </submittedName>
</protein>
<dbReference type="PROSITE" id="PS50056">
    <property type="entry name" value="TYR_PHOSPHATASE_2"/>
    <property type="match status" value="1"/>
</dbReference>
<dbReference type="OMA" id="FAWQGMQ"/>
<evidence type="ECO:0000256" key="3">
    <source>
        <dbReference type="ARBA" id="ARBA00008601"/>
    </source>
</evidence>
<dbReference type="InterPro" id="IPR000387">
    <property type="entry name" value="Tyr_Pase_dom"/>
</dbReference>
<evidence type="ECO:0000256" key="8">
    <source>
        <dbReference type="ARBA" id="ARBA00047761"/>
    </source>
</evidence>
<dbReference type="SUPFAM" id="SSF52799">
    <property type="entry name" value="(Phosphotyrosine protein) phosphatases II"/>
    <property type="match status" value="1"/>
</dbReference>
<proteinExistence type="inferred from homology"/>
<feature type="domain" description="Tyrosine specific protein phosphatases" evidence="13">
    <location>
        <begin position="102"/>
        <end position="163"/>
    </location>
</feature>
<sequence>MATSTKNENTATKSSNTIVAKQKLQDSGVLTREDFDGGPVSLDEIENGLYLGNLTAATNMETLRSFNITYILTLDSVPLPKHITEASFLTTKYIHISDMPKEDILHHLNTCVDFITSALSKGNNILVHCYFGVSRSSSAVIAYIMKQQNMDYQAAYDYVKAKRRFVQPNIGFIAQLKLWRRMGCSIDPQYQKYKIYRLRLAGEQVRKAKILPQNFNNLIKPDPAITQENPEPIVYRCRKCRRVLASKSHVLLHPPKNQTLSKGTNGNANNTAAVLPPIEQNSGTQPRLLEQIAAQIRKVSITSPTEGQQPQQIGGESDKQQYCQNILFVEPIAWMQHISNNTQGRLNCPKCEQKLGNYSWINGCQCPCGEEISPAFYLIPSKVELSKAVQNVQTTL</sequence>
<name>A0A0L0BVQ5_LUCCU</name>
<dbReference type="GO" id="GO:0004722">
    <property type="term" value="F:protein serine/threonine phosphatase activity"/>
    <property type="evidence" value="ECO:0007669"/>
    <property type="project" value="UniProtKB-EC"/>
</dbReference>
<dbReference type="GO" id="GO:0005737">
    <property type="term" value="C:cytoplasm"/>
    <property type="evidence" value="ECO:0007669"/>
    <property type="project" value="UniProtKB-SubCell"/>
</dbReference>
<accession>A0A0L0BVQ5</accession>
<dbReference type="InterPro" id="IPR016130">
    <property type="entry name" value="Tyr_Pase_AS"/>
</dbReference>
<comment type="catalytic activity">
    <reaction evidence="10">
        <text>O-phospho-L-tyrosyl-[protein] + H2O = L-tyrosyl-[protein] + phosphate</text>
        <dbReference type="Rhea" id="RHEA:10684"/>
        <dbReference type="Rhea" id="RHEA-COMP:10136"/>
        <dbReference type="Rhea" id="RHEA-COMP:20101"/>
        <dbReference type="ChEBI" id="CHEBI:15377"/>
        <dbReference type="ChEBI" id="CHEBI:43474"/>
        <dbReference type="ChEBI" id="CHEBI:46858"/>
        <dbReference type="ChEBI" id="CHEBI:61978"/>
        <dbReference type="EC" id="3.1.3.48"/>
    </reaction>
</comment>
<reference evidence="14 15" key="1">
    <citation type="journal article" date="2015" name="Nat. Commun.">
        <title>Lucilia cuprina genome unlocks parasitic fly biology to underpin future interventions.</title>
        <authorList>
            <person name="Anstead C.A."/>
            <person name="Korhonen P.K."/>
            <person name="Young N.D."/>
            <person name="Hall R.S."/>
            <person name="Jex A.R."/>
            <person name="Murali S.C."/>
            <person name="Hughes D.S."/>
            <person name="Lee S.F."/>
            <person name="Perry T."/>
            <person name="Stroehlein A.J."/>
            <person name="Ansell B.R."/>
            <person name="Breugelmans B."/>
            <person name="Hofmann A."/>
            <person name="Qu J."/>
            <person name="Dugan S."/>
            <person name="Lee S.L."/>
            <person name="Chao H."/>
            <person name="Dinh H."/>
            <person name="Han Y."/>
            <person name="Doddapaneni H.V."/>
            <person name="Worley K.C."/>
            <person name="Muzny D.M."/>
            <person name="Ioannidis P."/>
            <person name="Waterhouse R.M."/>
            <person name="Zdobnov E.M."/>
            <person name="James P.J."/>
            <person name="Bagnall N.H."/>
            <person name="Kotze A.C."/>
            <person name="Gibbs R.A."/>
            <person name="Richards S."/>
            <person name="Batterham P."/>
            <person name="Gasser R.B."/>
        </authorList>
    </citation>
    <scope>NUCLEOTIDE SEQUENCE [LARGE SCALE GENOMIC DNA]</scope>
    <source>
        <strain evidence="14 15">LS</strain>
        <tissue evidence="14">Full body</tissue>
    </source>
</reference>
<dbReference type="FunFam" id="3.90.190.10:FF:000056">
    <property type="entry name" value="Dual specificity phosphatase 12"/>
    <property type="match status" value="1"/>
</dbReference>
<organism evidence="14 15">
    <name type="scientific">Lucilia cuprina</name>
    <name type="common">Green bottle fly</name>
    <name type="synonym">Australian sheep blowfly</name>
    <dbReference type="NCBI Taxonomy" id="7375"/>
    <lineage>
        <taxon>Eukaryota</taxon>
        <taxon>Metazoa</taxon>
        <taxon>Ecdysozoa</taxon>
        <taxon>Arthropoda</taxon>
        <taxon>Hexapoda</taxon>
        <taxon>Insecta</taxon>
        <taxon>Pterygota</taxon>
        <taxon>Neoptera</taxon>
        <taxon>Endopterygota</taxon>
        <taxon>Diptera</taxon>
        <taxon>Brachycera</taxon>
        <taxon>Muscomorpha</taxon>
        <taxon>Oestroidea</taxon>
        <taxon>Calliphoridae</taxon>
        <taxon>Luciliinae</taxon>
        <taxon>Lucilia</taxon>
    </lineage>
</organism>
<dbReference type="PROSITE" id="PS00383">
    <property type="entry name" value="TYR_PHOSPHATASE_1"/>
    <property type="match status" value="1"/>
</dbReference>
<evidence type="ECO:0000256" key="4">
    <source>
        <dbReference type="ARBA" id="ARBA00022490"/>
    </source>
</evidence>
<dbReference type="PROSITE" id="PS50054">
    <property type="entry name" value="TYR_PHOSPHATASE_DUAL"/>
    <property type="match status" value="1"/>
</dbReference>
<dbReference type="InterPro" id="IPR016278">
    <property type="entry name" value="DUSP12"/>
</dbReference>
<dbReference type="GO" id="GO:0008138">
    <property type="term" value="F:protein tyrosine/serine/threonine phosphatase activity"/>
    <property type="evidence" value="ECO:0007669"/>
    <property type="project" value="InterPro"/>
</dbReference>
<evidence type="ECO:0000256" key="2">
    <source>
        <dbReference type="ARBA" id="ARBA00004496"/>
    </source>
</evidence>
<comment type="subcellular location">
    <subcellularLocation>
        <location evidence="2">Cytoplasm</location>
    </subcellularLocation>
    <subcellularLocation>
        <location evidence="1">Nucleus</location>
    </subcellularLocation>
</comment>
<dbReference type="PIRSF" id="PIRSF000941">
    <property type="entry name" value="DUSP12"/>
    <property type="match status" value="1"/>
</dbReference>
<feature type="domain" description="Tyrosine-protein phosphatase" evidence="12">
    <location>
        <begin position="38"/>
        <end position="185"/>
    </location>
</feature>
<evidence type="ECO:0000313" key="15">
    <source>
        <dbReference type="Proteomes" id="UP000037069"/>
    </source>
</evidence>
<evidence type="ECO:0000256" key="9">
    <source>
        <dbReference type="ARBA" id="ARBA00048336"/>
    </source>
</evidence>
<evidence type="ECO:0000256" key="11">
    <source>
        <dbReference type="PIRSR" id="PIRSR000941-50"/>
    </source>
</evidence>
<dbReference type="Gene3D" id="3.90.190.10">
    <property type="entry name" value="Protein tyrosine phosphatase superfamily"/>
    <property type="match status" value="1"/>
</dbReference>
<dbReference type="EMBL" id="JRES01001264">
    <property type="protein sequence ID" value="KNC24101.1"/>
    <property type="molecule type" value="Genomic_DNA"/>
</dbReference>
<comment type="similarity">
    <text evidence="3">Belongs to the protein-tyrosine phosphatase family. Non-receptor class dual specificity subfamily.</text>
</comment>